<sequence length="70" mass="7936">MVCWGPNEVALLRDLTPGQTLDNFPKHMRPQVVVDWKRAVSMERLVRLSEQQARTALTNTFDPMAELVGA</sequence>
<comment type="caution">
    <text evidence="1">The sequence shown here is derived from an EMBL/GenBank/DDBJ whole genome shotgun (WGS) entry which is preliminary data.</text>
</comment>
<evidence type="ECO:0000313" key="1">
    <source>
        <dbReference type="EMBL" id="TDV47199.1"/>
    </source>
</evidence>
<proteinExistence type="predicted"/>
<dbReference type="EMBL" id="SOCP01000010">
    <property type="protein sequence ID" value="TDV47199.1"/>
    <property type="molecule type" value="Genomic_DNA"/>
</dbReference>
<dbReference type="AlphaFoldDB" id="A0A4R7VDX5"/>
<dbReference type="Proteomes" id="UP000294927">
    <property type="component" value="Unassembled WGS sequence"/>
</dbReference>
<dbReference type="RefSeq" id="WP_166664275.1">
    <property type="nucleotide sequence ID" value="NZ_SOCP01000010.1"/>
</dbReference>
<protein>
    <submittedName>
        <fullName evidence="1">Uncharacterized protein</fullName>
    </submittedName>
</protein>
<reference evidence="1 2" key="1">
    <citation type="submission" date="2019-03" db="EMBL/GenBank/DDBJ databases">
        <title>Genomic Encyclopedia of Archaeal and Bacterial Type Strains, Phase II (KMG-II): from individual species to whole genera.</title>
        <authorList>
            <person name="Goeker M."/>
        </authorList>
    </citation>
    <scope>NUCLEOTIDE SEQUENCE [LARGE SCALE GENOMIC DNA]</scope>
    <source>
        <strain evidence="1 2">DSM 45499</strain>
    </source>
</reference>
<organism evidence="1 2">
    <name type="scientific">Actinophytocola oryzae</name>
    <dbReference type="NCBI Taxonomy" id="502181"/>
    <lineage>
        <taxon>Bacteria</taxon>
        <taxon>Bacillati</taxon>
        <taxon>Actinomycetota</taxon>
        <taxon>Actinomycetes</taxon>
        <taxon>Pseudonocardiales</taxon>
        <taxon>Pseudonocardiaceae</taxon>
    </lineage>
</organism>
<keyword evidence="2" id="KW-1185">Reference proteome</keyword>
<name>A0A4R7VDX5_9PSEU</name>
<gene>
    <name evidence="1" type="ORF">CLV71_110383</name>
</gene>
<accession>A0A4R7VDX5</accession>
<evidence type="ECO:0000313" key="2">
    <source>
        <dbReference type="Proteomes" id="UP000294927"/>
    </source>
</evidence>